<evidence type="ECO:0000313" key="4">
    <source>
        <dbReference type="Proteomes" id="UP000193560"/>
    </source>
</evidence>
<reference evidence="3 4" key="1">
    <citation type="submission" date="2016-07" db="EMBL/GenBank/DDBJ databases">
        <title>Pervasive Adenine N6-methylation of Active Genes in Fungi.</title>
        <authorList>
            <consortium name="DOE Joint Genome Institute"/>
            <person name="Mondo S.J."/>
            <person name="Dannebaum R.O."/>
            <person name="Kuo R.C."/>
            <person name="Labutti K."/>
            <person name="Haridas S."/>
            <person name="Kuo A."/>
            <person name="Salamov A."/>
            <person name="Ahrendt S.R."/>
            <person name="Lipzen A."/>
            <person name="Sullivan W."/>
            <person name="Andreopoulos W.B."/>
            <person name="Clum A."/>
            <person name="Lindquist E."/>
            <person name="Daum C."/>
            <person name="Ramamoorthy G.K."/>
            <person name="Gryganskyi A."/>
            <person name="Culley D."/>
            <person name="Magnuson J.K."/>
            <person name="James T.Y."/>
            <person name="O'Malley M.A."/>
            <person name="Stajich J.E."/>
            <person name="Spatafora J.W."/>
            <person name="Visel A."/>
            <person name="Grigoriev I.V."/>
        </authorList>
    </citation>
    <scope>NUCLEOTIDE SEQUENCE [LARGE SCALE GENOMIC DNA]</scope>
    <source>
        <strain evidence="3 4">NRRL 1336</strain>
    </source>
</reference>
<organism evidence="3 4">
    <name type="scientific">Absidia repens</name>
    <dbReference type="NCBI Taxonomy" id="90262"/>
    <lineage>
        <taxon>Eukaryota</taxon>
        <taxon>Fungi</taxon>
        <taxon>Fungi incertae sedis</taxon>
        <taxon>Mucoromycota</taxon>
        <taxon>Mucoromycotina</taxon>
        <taxon>Mucoromycetes</taxon>
        <taxon>Mucorales</taxon>
        <taxon>Cunninghamellaceae</taxon>
        <taxon>Absidia</taxon>
    </lineage>
</organism>
<feature type="region of interest" description="Disordered" evidence="1">
    <location>
        <begin position="314"/>
        <end position="350"/>
    </location>
</feature>
<evidence type="ECO:0000256" key="2">
    <source>
        <dbReference type="SAM" id="Phobius"/>
    </source>
</evidence>
<gene>
    <name evidence="3" type="ORF">BCR42DRAFT_402137</name>
</gene>
<keyword evidence="2" id="KW-0472">Membrane</keyword>
<protein>
    <recommendedName>
        <fullName evidence="5">F-box domain-containing protein</fullName>
    </recommendedName>
</protein>
<evidence type="ECO:0000313" key="3">
    <source>
        <dbReference type="EMBL" id="ORZ24048.1"/>
    </source>
</evidence>
<keyword evidence="2" id="KW-0812">Transmembrane</keyword>
<dbReference type="SUPFAM" id="SSF52047">
    <property type="entry name" value="RNI-like"/>
    <property type="match status" value="1"/>
</dbReference>
<dbReference type="OrthoDB" id="2264027at2759"/>
<dbReference type="AlphaFoldDB" id="A0A1X2IXL3"/>
<accession>A0A1X2IXL3</accession>
<sequence length="488" mass="55676">MHFLANLPYEIHDTIFAYIPQSTLAQLCFLDHQSYTLCLPHLYRHVRISIRRQALQLENGLRRSSLLRQVVEKHTKHLTLTSSQSSFQWLISNAQADWCRRWMPSLSALTFCDFSVLPVERVSSFLTHFVSLQNLCFRYCNLVCLDQPEAFVPMASEHPIIGIYQLPASYYYHQNDNSNNNIDDNISTISSAPPSSVSCLRLDWTDFSPTAIDSFLHKMPGLTRVFLGANHNRTANANTMALEALMQHCPLINTLKIALQQACPITLRKLITHYGPQLLQLDIQCQDSTTLKTVAKHAKRVEWLAIHAIGTIQQQQEDSDNDDGTWSLNRIKEDDNGDDGDDDDHRNSNRNFTLNRTTAAAYANERKRIELDGIEGIVQQCHQLIRMDMIGWGFCAIPSVILLVMAHRQKQQRQQQQQQQRPYFFFSNRGCGGTMPTKTTRMGLTWNKATTTIHLDSPILLSPAASWSEKTSLALDRETLADIRNMFA</sequence>
<keyword evidence="4" id="KW-1185">Reference proteome</keyword>
<evidence type="ECO:0008006" key="5">
    <source>
        <dbReference type="Google" id="ProtNLM"/>
    </source>
</evidence>
<dbReference type="Gene3D" id="3.80.10.10">
    <property type="entry name" value="Ribonuclease Inhibitor"/>
    <property type="match status" value="1"/>
</dbReference>
<proteinExistence type="predicted"/>
<comment type="caution">
    <text evidence="3">The sequence shown here is derived from an EMBL/GenBank/DDBJ whole genome shotgun (WGS) entry which is preliminary data.</text>
</comment>
<name>A0A1X2IXL3_9FUNG</name>
<dbReference type="Proteomes" id="UP000193560">
    <property type="component" value="Unassembled WGS sequence"/>
</dbReference>
<evidence type="ECO:0000256" key="1">
    <source>
        <dbReference type="SAM" id="MobiDB-lite"/>
    </source>
</evidence>
<keyword evidence="2" id="KW-1133">Transmembrane helix</keyword>
<dbReference type="EMBL" id="MCGE01000002">
    <property type="protein sequence ID" value="ORZ24048.1"/>
    <property type="molecule type" value="Genomic_DNA"/>
</dbReference>
<dbReference type="InterPro" id="IPR032675">
    <property type="entry name" value="LRR_dom_sf"/>
</dbReference>
<feature type="transmembrane region" description="Helical" evidence="2">
    <location>
        <begin position="389"/>
        <end position="406"/>
    </location>
</feature>